<dbReference type="RefSeq" id="WP_163302217.1">
    <property type="nucleotide sequence ID" value="NZ_JAAGRQ010000039.1"/>
</dbReference>
<evidence type="ECO:0000313" key="7">
    <source>
        <dbReference type="EMBL" id="NDY57174.1"/>
    </source>
</evidence>
<dbReference type="SUPFAM" id="SSF88723">
    <property type="entry name" value="PIN domain-like"/>
    <property type="match status" value="1"/>
</dbReference>
<dbReference type="InterPro" id="IPR002716">
    <property type="entry name" value="PIN_dom"/>
</dbReference>
<keyword evidence="1 5" id="KW-1277">Toxin-antitoxin system</keyword>
<evidence type="ECO:0000256" key="2">
    <source>
        <dbReference type="ARBA" id="ARBA00022722"/>
    </source>
</evidence>
<feature type="binding site" evidence="5">
    <location>
        <position position="103"/>
    </location>
    <ligand>
        <name>Mg(2+)</name>
        <dbReference type="ChEBI" id="CHEBI:18420"/>
    </ligand>
</feature>
<comment type="caution">
    <text evidence="7">The sequence shown here is derived from an EMBL/GenBank/DDBJ whole genome shotgun (WGS) entry which is preliminary data.</text>
</comment>
<feature type="domain" description="PIN" evidence="6">
    <location>
        <begin position="8"/>
        <end position="124"/>
    </location>
</feature>
<dbReference type="Pfam" id="PF01850">
    <property type="entry name" value="PIN"/>
    <property type="match status" value="1"/>
</dbReference>
<gene>
    <name evidence="5" type="primary">vapC</name>
    <name evidence="7" type="ORF">G3N56_10530</name>
</gene>
<dbReference type="InterPro" id="IPR029060">
    <property type="entry name" value="PIN-like_dom_sf"/>
</dbReference>
<keyword evidence="5" id="KW-0800">Toxin</keyword>
<evidence type="ECO:0000256" key="4">
    <source>
        <dbReference type="ARBA" id="ARBA00022801"/>
    </source>
</evidence>
<evidence type="ECO:0000259" key="6">
    <source>
        <dbReference type="Pfam" id="PF01850"/>
    </source>
</evidence>
<dbReference type="Proteomes" id="UP000469724">
    <property type="component" value="Unassembled WGS sequence"/>
</dbReference>
<comment type="similarity">
    <text evidence="5">Belongs to the PINc/VapC protein family.</text>
</comment>
<comment type="function">
    <text evidence="5">Toxic component of a toxin-antitoxin (TA) system. An RNase.</text>
</comment>
<dbReference type="EMBL" id="JAAGRQ010000039">
    <property type="protein sequence ID" value="NDY57174.1"/>
    <property type="molecule type" value="Genomic_DNA"/>
</dbReference>
<evidence type="ECO:0000256" key="5">
    <source>
        <dbReference type="HAMAP-Rule" id="MF_00265"/>
    </source>
</evidence>
<dbReference type="InterPro" id="IPR022907">
    <property type="entry name" value="VapC_family"/>
</dbReference>
<proteinExistence type="inferred from homology"/>
<dbReference type="CDD" id="cd18689">
    <property type="entry name" value="PIN_VapC-like"/>
    <property type="match status" value="1"/>
</dbReference>
<protein>
    <recommendedName>
        <fullName evidence="5">Ribonuclease VapC</fullName>
        <shortName evidence="5">RNase VapC</shortName>
        <ecNumber evidence="5">3.1.-.-</ecNumber>
    </recommendedName>
    <alternativeName>
        <fullName evidence="5">Toxin VapC</fullName>
    </alternativeName>
</protein>
<dbReference type="EC" id="3.1.-.-" evidence="5"/>
<dbReference type="GO" id="GO:0016787">
    <property type="term" value="F:hydrolase activity"/>
    <property type="evidence" value="ECO:0007669"/>
    <property type="project" value="UniProtKB-KW"/>
</dbReference>
<feature type="binding site" evidence="5">
    <location>
        <position position="10"/>
    </location>
    <ligand>
        <name>Mg(2+)</name>
        <dbReference type="ChEBI" id="CHEBI:18420"/>
    </ligand>
</feature>
<dbReference type="AlphaFoldDB" id="A0A7K3NLV6"/>
<keyword evidence="4 5" id="KW-0378">Hydrolase</keyword>
<dbReference type="GO" id="GO:0090729">
    <property type="term" value="F:toxin activity"/>
    <property type="evidence" value="ECO:0007669"/>
    <property type="project" value="UniProtKB-KW"/>
</dbReference>
<keyword evidence="3 5" id="KW-0479">Metal-binding</keyword>
<keyword evidence="8" id="KW-1185">Reference proteome</keyword>
<evidence type="ECO:0000256" key="1">
    <source>
        <dbReference type="ARBA" id="ARBA00022649"/>
    </source>
</evidence>
<dbReference type="GO" id="GO:0000287">
    <property type="term" value="F:magnesium ion binding"/>
    <property type="evidence" value="ECO:0007669"/>
    <property type="project" value="UniProtKB-UniRule"/>
</dbReference>
<dbReference type="GO" id="GO:0004540">
    <property type="term" value="F:RNA nuclease activity"/>
    <property type="evidence" value="ECO:0007669"/>
    <property type="project" value="InterPro"/>
</dbReference>
<name>A0A7K3NLV6_9BACT</name>
<dbReference type="HAMAP" id="MF_00265">
    <property type="entry name" value="VapC_Nob1"/>
    <property type="match status" value="1"/>
</dbReference>
<reference evidence="7 8" key="1">
    <citation type="submission" date="2020-02" db="EMBL/GenBank/DDBJ databases">
        <title>Comparative genomics of sulfur disproportionating microorganisms.</title>
        <authorList>
            <person name="Ward L.M."/>
            <person name="Bertran E."/>
            <person name="Johnston D.T."/>
        </authorList>
    </citation>
    <scope>NUCLEOTIDE SEQUENCE [LARGE SCALE GENOMIC DNA]</scope>
    <source>
        <strain evidence="7 8">DSM 3696</strain>
    </source>
</reference>
<accession>A0A7K3NLV6</accession>
<evidence type="ECO:0000256" key="3">
    <source>
        <dbReference type="ARBA" id="ARBA00022723"/>
    </source>
</evidence>
<sequence length="139" mass="15154">MSGKRTLVVDSWAMLALLKNEPGAGSEVVRLFDAAAEGRASLHMSWINLGEVFYIVARMAGEDTAARRLETIRTLPLRLHEADSRAVLGAARIKAGRRLAYADAFAVHLAREIDAELVTGDPEILALTDLVRVCALTRK</sequence>
<keyword evidence="5" id="KW-0460">Magnesium</keyword>
<evidence type="ECO:0000313" key="8">
    <source>
        <dbReference type="Proteomes" id="UP000469724"/>
    </source>
</evidence>
<dbReference type="Gene3D" id="3.40.50.1010">
    <property type="entry name" value="5'-nuclease"/>
    <property type="match status" value="1"/>
</dbReference>
<comment type="cofactor">
    <cofactor evidence="5">
        <name>Mg(2+)</name>
        <dbReference type="ChEBI" id="CHEBI:18420"/>
    </cofactor>
</comment>
<organism evidence="7 8">
    <name type="scientific">Desulfolutivibrio sulfodismutans</name>
    <dbReference type="NCBI Taxonomy" id="63561"/>
    <lineage>
        <taxon>Bacteria</taxon>
        <taxon>Pseudomonadati</taxon>
        <taxon>Thermodesulfobacteriota</taxon>
        <taxon>Desulfovibrionia</taxon>
        <taxon>Desulfovibrionales</taxon>
        <taxon>Desulfovibrionaceae</taxon>
        <taxon>Desulfolutivibrio</taxon>
    </lineage>
</organism>
<keyword evidence="2 5" id="KW-0540">Nuclease</keyword>